<sequence length="583" mass="65402">MPKTRLMRALIRITTRRLTLAFTLISLAAIAFIVTLSSTVPQSPRLVEYEHQTPTTSELLARPFSKSPLNPFKKPTKAPPREGNDEHSGSSWWQDGKWLAVAFSSDLTTDDRVLLPPLRERPPIYCYRDTSVEKPKDEHEAEDELFLTWKRAWWAHGFRPTVLGATEATINPAFDEVQRLKLDGVLRADVMRWLAWDTVGGGLLAENTMFPMASSGDPLLAELRRGKYAELTSWKGLGSGLLAGSGEEVKSAIRAVLELSEARSVLAALPGDIVKTDATPMSLAYYGPQTIANKYAIIGETTRLSRADGLRALNRLINAHLHVVWQNSFSHGIDVLQPYPNHTSKMVSEAIGLAESLLHCPETPLAASCPPNLPRCAPCTTDMRSTRIATPSSYHNASKAFTIGFVPHPWTLTTLNMLKDTFDLNVLRRDSLRDPWLLEVTDRLLDDSHAVDDELPTSGDRRIMRFKEAIASEDAESRTLFLTAEAPLPSDLDWRFGFSIPQHAHIPQEQPPDREDPSEDPTLEWILLERAKQVVFETAETEDTGMRTALETWNMADYEAWKFTRALQARRVMERSEWAGESK</sequence>
<feature type="compositionally biased region" description="Basic and acidic residues" evidence="1">
    <location>
        <begin position="79"/>
        <end position="88"/>
    </location>
</feature>
<dbReference type="EMBL" id="JAGIXG020000034">
    <property type="protein sequence ID" value="KAI6780298.1"/>
    <property type="molecule type" value="Genomic_DNA"/>
</dbReference>
<evidence type="ECO:0000313" key="3">
    <source>
        <dbReference type="Proteomes" id="UP001055219"/>
    </source>
</evidence>
<dbReference type="GeneID" id="75831884"/>
<dbReference type="OrthoDB" id="5312133at2759"/>
<dbReference type="PANTHER" id="PTHR42055:SF1">
    <property type="entry name" value="YALI0E03476P"/>
    <property type="match status" value="1"/>
</dbReference>
<accession>A0A9P9XYM3</accession>
<reference evidence="2" key="2">
    <citation type="submission" date="2022-07" db="EMBL/GenBank/DDBJ databases">
        <authorList>
            <person name="Goncalves M.F.M."/>
            <person name="Hilario S."/>
            <person name="Van De Peer Y."/>
            <person name="Esteves A.C."/>
            <person name="Alves A."/>
        </authorList>
    </citation>
    <scope>NUCLEOTIDE SEQUENCE</scope>
    <source>
        <strain evidence="2">MUM 19.33</strain>
    </source>
</reference>
<keyword evidence="3" id="KW-1185">Reference proteome</keyword>
<dbReference type="Proteomes" id="UP001055219">
    <property type="component" value="Unassembled WGS sequence"/>
</dbReference>
<comment type="caution">
    <text evidence="2">The sequence shown here is derived from an EMBL/GenBank/DDBJ whole genome shotgun (WGS) entry which is preliminary data.</text>
</comment>
<dbReference type="RefSeq" id="XP_051361154.1">
    <property type="nucleotide sequence ID" value="XM_051507617.1"/>
</dbReference>
<feature type="region of interest" description="Disordered" evidence="1">
    <location>
        <begin position="60"/>
        <end position="91"/>
    </location>
</feature>
<protein>
    <submittedName>
        <fullName evidence="2">Uncharacterized protein</fullName>
    </submittedName>
</protein>
<dbReference type="PANTHER" id="PTHR42055">
    <property type="entry name" value="YALI0E03476P"/>
    <property type="match status" value="1"/>
</dbReference>
<organism evidence="2 3">
    <name type="scientific">Emericellopsis cladophorae</name>
    <dbReference type="NCBI Taxonomy" id="2686198"/>
    <lineage>
        <taxon>Eukaryota</taxon>
        <taxon>Fungi</taxon>
        <taxon>Dikarya</taxon>
        <taxon>Ascomycota</taxon>
        <taxon>Pezizomycotina</taxon>
        <taxon>Sordariomycetes</taxon>
        <taxon>Hypocreomycetidae</taxon>
        <taxon>Hypocreales</taxon>
        <taxon>Bionectriaceae</taxon>
        <taxon>Emericellopsis</taxon>
    </lineage>
</organism>
<name>A0A9P9XYM3_9HYPO</name>
<evidence type="ECO:0000256" key="1">
    <source>
        <dbReference type="SAM" id="MobiDB-lite"/>
    </source>
</evidence>
<gene>
    <name evidence="2" type="ORF">J7T54_005400</name>
</gene>
<reference evidence="2" key="1">
    <citation type="journal article" date="2021" name="J Fungi (Basel)">
        <title>Genomic and Metabolomic Analyses of the Marine Fungus Emericellopsis cladophorae: Insights into Saltwater Adaptability Mechanisms and Its Biosynthetic Potential.</title>
        <authorList>
            <person name="Goncalves M.F.M."/>
            <person name="Hilario S."/>
            <person name="Van de Peer Y."/>
            <person name="Esteves A.C."/>
            <person name="Alves A."/>
        </authorList>
    </citation>
    <scope>NUCLEOTIDE SEQUENCE</scope>
    <source>
        <strain evidence="2">MUM 19.33</strain>
    </source>
</reference>
<evidence type="ECO:0000313" key="2">
    <source>
        <dbReference type="EMBL" id="KAI6780298.1"/>
    </source>
</evidence>
<proteinExistence type="predicted"/>
<dbReference type="AlphaFoldDB" id="A0A9P9XYM3"/>